<organism evidence="1 2">
    <name type="scientific">Daphnia magna</name>
    <dbReference type="NCBI Taxonomy" id="35525"/>
    <lineage>
        <taxon>Eukaryota</taxon>
        <taxon>Metazoa</taxon>
        <taxon>Ecdysozoa</taxon>
        <taxon>Arthropoda</taxon>
        <taxon>Crustacea</taxon>
        <taxon>Branchiopoda</taxon>
        <taxon>Diplostraca</taxon>
        <taxon>Cladocera</taxon>
        <taxon>Anomopoda</taxon>
        <taxon>Daphniidae</taxon>
        <taxon>Daphnia</taxon>
    </lineage>
</organism>
<dbReference type="EMBL" id="JAOYFB010000004">
    <property type="protein sequence ID" value="KAK4013447.1"/>
    <property type="molecule type" value="Genomic_DNA"/>
</dbReference>
<evidence type="ECO:0000313" key="1">
    <source>
        <dbReference type="EMBL" id="KAK4013447.1"/>
    </source>
</evidence>
<keyword evidence="2" id="KW-1185">Reference proteome</keyword>
<gene>
    <name evidence="1" type="ORF">OUZ56_026002</name>
</gene>
<accession>A0ABQ9ZKI9</accession>
<sequence length="117" mass="12897">MAAVNHMLSLLQSRTAFHSMDRWLLAAFPFAAHKKPPTNHVSHSSTDCVQTSFRAAVFGPATNFNDAMVNHQLTNQTIITQTATSSLLFQALLPAVHHPSQTALFFAPIRQQPIFKG</sequence>
<reference evidence="1 2" key="1">
    <citation type="journal article" date="2023" name="Nucleic Acids Res.">
        <title>The hologenome of Daphnia magna reveals possible DNA methylation and microbiome-mediated evolution of the host genome.</title>
        <authorList>
            <person name="Chaturvedi A."/>
            <person name="Li X."/>
            <person name="Dhandapani V."/>
            <person name="Marshall H."/>
            <person name="Kissane S."/>
            <person name="Cuenca-Cambronero M."/>
            <person name="Asole G."/>
            <person name="Calvet F."/>
            <person name="Ruiz-Romero M."/>
            <person name="Marangio P."/>
            <person name="Guigo R."/>
            <person name="Rago D."/>
            <person name="Mirbahai L."/>
            <person name="Eastwood N."/>
            <person name="Colbourne J.K."/>
            <person name="Zhou J."/>
            <person name="Mallon E."/>
            <person name="Orsini L."/>
        </authorList>
    </citation>
    <scope>NUCLEOTIDE SEQUENCE [LARGE SCALE GENOMIC DNA]</scope>
    <source>
        <strain evidence="1">LRV0_1</strain>
    </source>
</reference>
<evidence type="ECO:0000313" key="2">
    <source>
        <dbReference type="Proteomes" id="UP001234178"/>
    </source>
</evidence>
<proteinExistence type="predicted"/>
<protein>
    <submittedName>
        <fullName evidence="1">Uncharacterized protein</fullName>
    </submittedName>
</protein>
<dbReference type="Proteomes" id="UP001234178">
    <property type="component" value="Unassembled WGS sequence"/>
</dbReference>
<comment type="caution">
    <text evidence="1">The sequence shown here is derived from an EMBL/GenBank/DDBJ whole genome shotgun (WGS) entry which is preliminary data.</text>
</comment>
<name>A0ABQ9ZKI9_9CRUS</name>